<protein>
    <submittedName>
        <fullName evidence="1">Uncharacterized protein</fullName>
    </submittedName>
</protein>
<dbReference type="InParanoid" id="A0A1D6ISZ2"/>
<organism evidence="1">
    <name type="scientific">Zea mays</name>
    <name type="common">Maize</name>
    <dbReference type="NCBI Taxonomy" id="4577"/>
    <lineage>
        <taxon>Eukaryota</taxon>
        <taxon>Viridiplantae</taxon>
        <taxon>Streptophyta</taxon>
        <taxon>Embryophyta</taxon>
        <taxon>Tracheophyta</taxon>
        <taxon>Spermatophyta</taxon>
        <taxon>Magnoliopsida</taxon>
        <taxon>Liliopsida</taxon>
        <taxon>Poales</taxon>
        <taxon>Poaceae</taxon>
        <taxon>PACMAD clade</taxon>
        <taxon>Panicoideae</taxon>
        <taxon>Andropogonodae</taxon>
        <taxon>Andropogoneae</taxon>
        <taxon>Tripsacinae</taxon>
        <taxon>Zea</taxon>
    </lineage>
</organism>
<dbReference type="AlphaFoldDB" id="A0A1D6ISZ2"/>
<name>A0A1D6ISZ2_MAIZE</name>
<reference evidence="1" key="1">
    <citation type="submission" date="2015-12" db="EMBL/GenBank/DDBJ databases">
        <title>Update maize B73 reference genome by single molecule sequencing technologies.</title>
        <authorList>
            <consortium name="Maize Genome Sequencing Project"/>
            <person name="Ware D."/>
        </authorList>
    </citation>
    <scope>NUCLEOTIDE SEQUENCE</scope>
    <source>
        <tissue evidence="1">Seedling</tissue>
    </source>
</reference>
<sequence>MLTILYSIKCKIVLIIRTRGGRGDDLVLRGSGPISKKWTALGYCHHLHAPLVTQGDAFVLKPILMTVVPAILDRVRDGVRKNVMLFVTVSSYFAFCGLSCSCKLLYLFHA</sequence>
<dbReference type="STRING" id="4577.A0A1D6ISZ2"/>
<accession>A0A1D6ISZ2</accession>
<evidence type="ECO:0000313" key="1">
    <source>
        <dbReference type="EMBL" id="AQK39190.1"/>
    </source>
</evidence>
<proteinExistence type="predicted"/>
<dbReference type="EMBL" id="CM000786">
    <property type="protein sequence ID" value="AQK39190.1"/>
    <property type="molecule type" value="Genomic_DNA"/>
</dbReference>
<gene>
    <name evidence="1" type="ORF">ZEAMMB73_Zm00001d023351</name>
</gene>